<evidence type="ECO:0000313" key="13">
    <source>
        <dbReference type="Proteomes" id="UP000279259"/>
    </source>
</evidence>
<sequence>MEADPLYHVKQLFYQASYKACISEASSQSVTPSESPESLHRALYVARSYLAFQPPQISSAQSVLAPFLSVPTPPASAKAVSALAAYLAGEDKAAKVEEVRDLVIECEGEEAEEEAKDEERVIRVVAGTIFVLEKENEEAVATLTEGCAKTDLECTALLVQLLLALDRKDLAQTTYQAAKRIGNDSTLIQAMEAWIGLKTGARPLHQAYYYYEELYQLPNGRTPPVLAAHAAAHLLLTHVDEAKADINEAVQREGGDKDGDVLAVGVSLGIDGFNDKLSAAAPQHPLALDLAEKSKAFDEAAAKFSIAA</sequence>
<dbReference type="GO" id="GO:0006891">
    <property type="term" value="P:intra-Golgi vesicle-mediated transport"/>
    <property type="evidence" value="ECO:0007669"/>
    <property type="project" value="TreeGrafter"/>
</dbReference>
<reference evidence="12 13" key="1">
    <citation type="submission" date="2018-11" db="EMBL/GenBank/DDBJ databases">
        <title>Genome sequence of Saitozyma podzolica DSM 27192.</title>
        <authorList>
            <person name="Aliyu H."/>
            <person name="Gorte O."/>
            <person name="Ochsenreither K."/>
        </authorList>
    </citation>
    <scope>NUCLEOTIDE SEQUENCE [LARGE SCALE GENOMIC DNA]</scope>
    <source>
        <strain evidence="12 13">DSM 27192</strain>
    </source>
</reference>
<dbReference type="GO" id="GO:0005198">
    <property type="term" value="F:structural molecule activity"/>
    <property type="evidence" value="ECO:0007669"/>
    <property type="project" value="UniProtKB-UniRule"/>
</dbReference>
<dbReference type="GO" id="GO:0006888">
    <property type="term" value="P:endoplasmic reticulum to Golgi vesicle-mediated transport"/>
    <property type="evidence" value="ECO:0007669"/>
    <property type="project" value="TreeGrafter"/>
</dbReference>
<evidence type="ECO:0000256" key="8">
    <source>
        <dbReference type="ARBA" id="ARBA00023034"/>
    </source>
</evidence>
<dbReference type="PIRSF" id="PIRSF016478">
    <property type="entry name" value="Coatomer_esu"/>
    <property type="match status" value="1"/>
</dbReference>
<dbReference type="Proteomes" id="UP000279259">
    <property type="component" value="Unassembled WGS sequence"/>
</dbReference>
<comment type="caution">
    <text evidence="12">The sequence shown here is derived from an EMBL/GenBank/DDBJ whole genome shotgun (WGS) entry which is preliminary data.</text>
</comment>
<dbReference type="STRING" id="1890683.A0A427YJ23"/>
<dbReference type="AlphaFoldDB" id="A0A427YJ23"/>
<dbReference type="OrthoDB" id="310217at2759"/>
<evidence type="ECO:0000256" key="11">
    <source>
        <dbReference type="PIRNR" id="PIRNR016478"/>
    </source>
</evidence>
<keyword evidence="5 11" id="KW-0963">Cytoplasm</keyword>
<proteinExistence type="inferred from homology"/>
<keyword evidence="7 11" id="KW-0653">Protein transport</keyword>
<dbReference type="GO" id="GO:0030126">
    <property type="term" value="C:COPI vesicle coat"/>
    <property type="evidence" value="ECO:0007669"/>
    <property type="project" value="TreeGrafter"/>
</dbReference>
<protein>
    <recommendedName>
        <fullName evidence="11">Coatomer subunit epsilon</fullName>
    </recommendedName>
</protein>
<keyword evidence="9 11" id="KW-0472">Membrane</keyword>
<dbReference type="Gene3D" id="1.25.40.10">
    <property type="entry name" value="Tetratricopeptide repeat domain"/>
    <property type="match status" value="1"/>
</dbReference>
<gene>
    <name evidence="12" type="ORF">EHS25_010264</name>
</gene>
<dbReference type="Pfam" id="PF04733">
    <property type="entry name" value="Coatomer_E"/>
    <property type="match status" value="1"/>
</dbReference>
<evidence type="ECO:0000256" key="10">
    <source>
        <dbReference type="ARBA" id="ARBA00023329"/>
    </source>
</evidence>
<evidence type="ECO:0000256" key="6">
    <source>
        <dbReference type="ARBA" id="ARBA00022892"/>
    </source>
</evidence>
<keyword evidence="6 11" id="KW-0931">ER-Golgi transport</keyword>
<comment type="similarity">
    <text evidence="3 11">Belongs to the COPE family.</text>
</comment>
<accession>A0A427YJ23</accession>
<dbReference type="InterPro" id="IPR011990">
    <property type="entry name" value="TPR-like_helical_dom_sf"/>
</dbReference>
<comment type="subcellular location">
    <subcellularLocation>
        <location evidence="2">Cytoplasmic vesicle</location>
        <location evidence="2">COPI-coated vesicle membrane</location>
        <topology evidence="2">Peripheral membrane protein</topology>
        <orientation evidence="2">Cytoplasmic side</orientation>
    </subcellularLocation>
    <subcellularLocation>
        <location evidence="1">Golgi apparatus membrane</location>
        <topology evidence="1">Peripheral membrane protein</topology>
        <orientation evidence="1">Cytoplasmic side</orientation>
    </subcellularLocation>
</comment>
<keyword evidence="4 11" id="KW-0813">Transport</keyword>
<dbReference type="GO" id="GO:0006890">
    <property type="term" value="P:retrograde vesicle-mediated transport, Golgi to endoplasmic reticulum"/>
    <property type="evidence" value="ECO:0007669"/>
    <property type="project" value="UniProtKB-UniRule"/>
</dbReference>
<dbReference type="InterPro" id="IPR006822">
    <property type="entry name" value="Coatomer_esu"/>
</dbReference>
<evidence type="ECO:0000313" key="12">
    <source>
        <dbReference type="EMBL" id="RSH91088.1"/>
    </source>
</evidence>
<keyword evidence="13" id="KW-1185">Reference proteome</keyword>
<evidence type="ECO:0000256" key="5">
    <source>
        <dbReference type="ARBA" id="ARBA00022490"/>
    </source>
</evidence>
<dbReference type="GO" id="GO:0000139">
    <property type="term" value="C:Golgi membrane"/>
    <property type="evidence" value="ECO:0007669"/>
    <property type="project" value="UniProtKB-SubCell"/>
</dbReference>
<evidence type="ECO:0000256" key="7">
    <source>
        <dbReference type="ARBA" id="ARBA00022927"/>
    </source>
</evidence>
<evidence type="ECO:0000256" key="3">
    <source>
        <dbReference type="ARBA" id="ARBA00008827"/>
    </source>
</evidence>
<keyword evidence="10 11" id="KW-0968">Cytoplasmic vesicle</keyword>
<comment type="function">
    <text evidence="11">The coatomer is a cytosolic protein complex that binds to dilysine motifs and reversibly associates with Golgi non-clathrin-coated vesicles, which further mediate biosynthetic protein transport from the ER, via the Golgi up to the trans Golgi network. The coatomer complex is required for budding from Golgi membranes, and is essential for the retrograde Golgi-to-ER transport of dilysine-tagged proteins.</text>
</comment>
<evidence type="ECO:0000256" key="4">
    <source>
        <dbReference type="ARBA" id="ARBA00022448"/>
    </source>
</evidence>
<dbReference type="GO" id="GO:0015031">
    <property type="term" value="P:protein transport"/>
    <property type="evidence" value="ECO:0007669"/>
    <property type="project" value="UniProtKB-UniRule"/>
</dbReference>
<dbReference type="PANTHER" id="PTHR10805">
    <property type="entry name" value="COATOMER SUBUNIT EPSILON"/>
    <property type="match status" value="1"/>
</dbReference>
<evidence type="ECO:0000256" key="1">
    <source>
        <dbReference type="ARBA" id="ARBA00004255"/>
    </source>
</evidence>
<dbReference type="EMBL" id="RSCD01000009">
    <property type="protein sequence ID" value="RSH91088.1"/>
    <property type="molecule type" value="Genomic_DNA"/>
</dbReference>
<dbReference type="PANTHER" id="PTHR10805:SF0">
    <property type="entry name" value="COATOMER SUBUNIT EPSILON"/>
    <property type="match status" value="1"/>
</dbReference>
<organism evidence="12 13">
    <name type="scientific">Saitozyma podzolica</name>
    <dbReference type="NCBI Taxonomy" id="1890683"/>
    <lineage>
        <taxon>Eukaryota</taxon>
        <taxon>Fungi</taxon>
        <taxon>Dikarya</taxon>
        <taxon>Basidiomycota</taxon>
        <taxon>Agaricomycotina</taxon>
        <taxon>Tremellomycetes</taxon>
        <taxon>Tremellales</taxon>
        <taxon>Trimorphomycetaceae</taxon>
        <taxon>Saitozyma</taxon>
    </lineage>
</organism>
<evidence type="ECO:0000256" key="9">
    <source>
        <dbReference type="ARBA" id="ARBA00023136"/>
    </source>
</evidence>
<name>A0A427YJ23_9TREE</name>
<evidence type="ECO:0000256" key="2">
    <source>
        <dbReference type="ARBA" id="ARBA00004347"/>
    </source>
</evidence>
<keyword evidence="8 11" id="KW-0333">Golgi apparatus</keyword>